<dbReference type="EMBL" id="CM046397">
    <property type="protein sequence ID" value="KAI8536810.1"/>
    <property type="molecule type" value="Genomic_DNA"/>
</dbReference>
<accession>A0ACC0M779</accession>
<evidence type="ECO:0000313" key="2">
    <source>
        <dbReference type="Proteomes" id="UP001062846"/>
    </source>
</evidence>
<keyword evidence="2" id="KW-1185">Reference proteome</keyword>
<comment type="caution">
    <text evidence="1">The sequence shown here is derived from an EMBL/GenBank/DDBJ whole genome shotgun (WGS) entry which is preliminary data.</text>
</comment>
<name>A0ACC0M779_RHOML</name>
<protein>
    <submittedName>
        <fullName evidence="1">Uncharacterized protein</fullName>
    </submittedName>
</protein>
<dbReference type="Proteomes" id="UP001062846">
    <property type="component" value="Chromosome 10"/>
</dbReference>
<reference evidence="1" key="1">
    <citation type="submission" date="2022-02" db="EMBL/GenBank/DDBJ databases">
        <title>Plant Genome Project.</title>
        <authorList>
            <person name="Zhang R.-G."/>
        </authorList>
    </citation>
    <scope>NUCLEOTIDE SEQUENCE</scope>
    <source>
        <strain evidence="1">AT1</strain>
    </source>
</reference>
<proteinExistence type="predicted"/>
<sequence>MTRMLLFCLLNWLPARDEEPEAVDKNPGESVSEFPENLGDNLYFAGVSGIWLARGVRVWEIYMAKEDSRDGAEAS</sequence>
<evidence type="ECO:0000313" key="1">
    <source>
        <dbReference type="EMBL" id="KAI8536810.1"/>
    </source>
</evidence>
<organism evidence="1 2">
    <name type="scientific">Rhododendron molle</name>
    <name type="common">Chinese azalea</name>
    <name type="synonym">Azalea mollis</name>
    <dbReference type="NCBI Taxonomy" id="49168"/>
    <lineage>
        <taxon>Eukaryota</taxon>
        <taxon>Viridiplantae</taxon>
        <taxon>Streptophyta</taxon>
        <taxon>Embryophyta</taxon>
        <taxon>Tracheophyta</taxon>
        <taxon>Spermatophyta</taxon>
        <taxon>Magnoliopsida</taxon>
        <taxon>eudicotyledons</taxon>
        <taxon>Gunneridae</taxon>
        <taxon>Pentapetalae</taxon>
        <taxon>asterids</taxon>
        <taxon>Ericales</taxon>
        <taxon>Ericaceae</taxon>
        <taxon>Ericoideae</taxon>
        <taxon>Rhodoreae</taxon>
        <taxon>Rhododendron</taxon>
    </lineage>
</organism>
<gene>
    <name evidence="1" type="ORF">RHMOL_Rhmol10G0286000</name>
</gene>